<organism evidence="2">
    <name type="scientific">Pseudogymnoascus destructans</name>
    <dbReference type="NCBI Taxonomy" id="655981"/>
    <lineage>
        <taxon>Eukaryota</taxon>
        <taxon>Fungi</taxon>
        <taxon>Dikarya</taxon>
        <taxon>Ascomycota</taxon>
        <taxon>Pezizomycotina</taxon>
        <taxon>Leotiomycetes</taxon>
        <taxon>Thelebolales</taxon>
        <taxon>Thelebolaceae</taxon>
        <taxon>Pseudogymnoascus</taxon>
    </lineage>
</organism>
<dbReference type="AlphaFoldDB" id="A0A177ALT8"/>
<feature type="compositionally biased region" description="Acidic residues" evidence="1">
    <location>
        <begin position="325"/>
        <end position="344"/>
    </location>
</feature>
<gene>
    <name evidence="2" type="ORF">VC83_00685</name>
</gene>
<dbReference type="eggNOG" id="ENOG502T15E">
    <property type="taxonomic scope" value="Eukaryota"/>
</dbReference>
<reference evidence="2" key="1">
    <citation type="submission" date="2016-03" db="EMBL/GenBank/DDBJ databases">
        <title>Updated assembly of Pseudogymnoascus destructans, the fungus causing white-nose syndrome of bats.</title>
        <authorList>
            <person name="Palmer J.M."/>
            <person name="Drees K.P."/>
            <person name="Foster J.T."/>
            <person name="Lindner D.L."/>
        </authorList>
    </citation>
    <scope>NUCLEOTIDE SEQUENCE [LARGE SCALE GENOMIC DNA]</scope>
    <source>
        <strain evidence="2">20631-21</strain>
    </source>
</reference>
<feature type="compositionally biased region" description="Acidic residues" evidence="1">
    <location>
        <begin position="53"/>
        <end position="74"/>
    </location>
</feature>
<proteinExistence type="predicted"/>
<feature type="compositionally biased region" description="Basic residues" evidence="1">
    <location>
        <begin position="368"/>
        <end position="383"/>
    </location>
</feature>
<name>A0A177ALT8_9PEZI</name>
<dbReference type="GeneID" id="36283778"/>
<evidence type="ECO:0000256" key="1">
    <source>
        <dbReference type="SAM" id="MobiDB-lite"/>
    </source>
</evidence>
<dbReference type="VEuPathDB" id="FungiDB:GMDG_06967"/>
<feature type="region of interest" description="Disordered" evidence="1">
    <location>
        <begin position="1"/>
        <end position="95"/>
    </location>
</feature>
<sequence length="764" mass="83362">MALVKKPKVGTKCATGSEAKNTIARRRNSAAKVAVGRPTSRLPQKLPAKSSEDDGVEDGEPSYEPSDDEIDGDSTEGNSPSSTQRRKGAVKPAKKMIYKKHLRRDAIKFTTSQAMVDAEEEFDPRAAAYRGKATQSGGNGRRKGRRLIRWTGKTRARTMQVYPKLTRLELAQADQLLLLCLHHELARNKEELPYEAIAQRMFPEKNATGGAIKERFAKLRIECLNRGSWVPPILGKTPQNTRPDVRGVVRLAPGIDKGRFVLWKEDASKLIDPKDINKGHVDAQNKGLQYPERLWISPGAEKEYLKSTHAHKALNLSPISGPVPMDDDELLSDEDEEEEMEAVSDDGAVVPCTPKKRKATVITDSSKKKPRPVARPSPKKISAKGRATQADDTDYEGTTAGAGSSKRVPKKEPGAGRYRSPRGRPKSCDRTPPDEDSDSSATKTAESNESKDDESPTSNRLMMMAFDKDEEVRPLRSIVIVRGFTPGALSKFPPGIQGPGDDDYADDEVAEGPAVPCHGSEYVVNADDADDKAAVLFEDNPDIQFDDGVDGVGQDGSMDEQHFNLQDLLGAINRNTDNNGQLINKDLWEIHLEQMNALKGAGMMQNLSPAQLHYQTQMSQYGQTQAPNQLTSNGFGSFSGFGGPQVSFGDSPQVGFGDSQIRFGDFDFQPVHSDGTQGKAAYYNTKNFIENGLIDTAQYEKMKGMKSNSSGNINPDPVPAGFSGLDATLAPAPDDEFFSFDYARSGDASLDGGFGPLDPLADYF</sequence>
<dbReference type="OrthoDB" id="3903267at2759"/>
<dbReference type="RefSeq" id="XP_024328061.1">
    <property type="nucleotide sequence ID" value="XM_024464372.1"/>
</dbReference>
<dbReference type="Proteomes" id="UP000077154">
    <property type="component" value="Unassembled WGS sequence"/>
</dbReference>
<feature type="compositionally biased region" description="Basic residues" evidence="1">
    <location>
        <begin position="84"/>
        <end position="95"/>
    </location>
</feature>
<accession>A0A177ALT8</accession>
<feature type="region of interest" description="Disordered" evidence="1">
    <location>
        <begin position="316"/>
        <end position="459"/>
    </location>
</feature>
<evidence type="ECO:0000313" key="2">
    <source>
        <dbReference type="EMBL" id="OAF62790.1"/>
    </source>
</evidence>
<protein>
    <submittedName>
        <fullName evidence="2">Uncharacterized protein</fullName>
    </submittedName>
</protein>
<dbReference type="EMBL" id="KV441387">
    <property type="protein sequence ID" value="OAF62790.1"/>
    <property type="molecule type" value="Genomic_DNA"/>
</dbReference>